<dbReference type="CDD" id="cd01630">
    <property type="entry name" value="HAD_KDO-like"/>
    <property type="match status" value="1"/>
</dbReference>
<evidence type="ECO:0000256" key="4">
    <source>
        <dbReference type="ARBA" id="ARBA00011881"/>
    </source>
</evidence>
<keyword evidence="9 12" id="KW-0460">Magnesium</keyword>
<reference evidence="13 14" key="1">
    <citation type="submission" date="2016-04" db="EMBL/GenBank/DDBJ databases">
        <authorList>
            <consortium name="Pathogen Informatics"/>
        </authorList>
    </citation>
    <scope>NUCLEOTIDE SEQUENCE [LARGE SCALE GENOMIC DNA]</scope>
    <source>
        <strain evidence="13 14">H044680328</strain>
    </source>
</reference>
<dbReference type="KEGG" id="btrm:SAMEA390648700863"/>
<evidence type="ECO:0000256" key="12">
    <source>
        <dbReference type="PIRSR" id="PIRSR006118-2"/>
    </source>
</evidence>
<dbReference type="InterPro" id="IPR010023">
    <property type="entry name" value="KdsC_fam"/>
</dbReference>
<evidence type="ECO:0000313" key="14">
    <source>
        <dbReference type="Proteomes" id="UP000076825"/>
    </source>
</evidence>
<evidence type="ECO:0000313" key="13">
    <source>
        <dbReference type="EMBL" id="SAI67718.1"/>
    </source>
</evidence>
<dbReference type="SFLD" id="SFLDG01136">
    <property type="entry name" value="C1.6:_Phosphoserine_Phosphatas"/>
    <property type="match status" value="1"/>
</dbReference>
<dbReference type="SUPFAM" id="SSF56784">
    <property type="entry name" value="HAD-like"/>
    <property type="match status" value="1"/>
</dbReference>
<keyword evidence="7 12" id="KW-0479">Metal-binding</keyword>
<organism evidence="13 14">
    <name type="scientific">Bordetella trematum</name>
    <dbReference type="NCBI Taxonomy" id="123899"/>
    <lineage>
        <taxon>Bacteria</taxon>
        <taxon>Pseudomonadati</taxon>
        <taxon>Pseudomonadota</taxon>
        <taxon>Betaproteobacteria</taxon>
        <taxon>Burkholderiales</taxon>
        <taxon>Alcaligenaceae</taxon>
        <taxon>Bordetella</taxon>
    </lineage>
</organism>
<keyword evidence="14" id="KW-1185">Reference proteome</keyword>
<dbReference type="InterPro" id="IPR023214">
    <property type="entry name" value="HAD_sf"/>
</dbReference>
<sequence length="203" mass="21244">MTMTTPPRLAHPAEALLLARVAQPVRERAAAVRLMVFDVDGVLTDGSLYFGEQGEMLKRFNALDGHGLRLLMESGIKVALITGRAGPITARRAAELGIAELMQGVRDKGAALTELAQRLGIQLNQTGFMGDDIIDLPAMQRAGFAASVSNAPAYVAQAAHWVSTQPGGSGAARECCDLLLAAQGRLGAFLNTPAVLTGPGAIQ</sequence>
<dbReference type="InterPro" id="IPR050793">
    <property type="entry name" value="CMP-NeuNAc_synthase"/>
</dbReference>
<dbReference type="PIRSF" id="PIRSF006118">
    <property type="entry name" value="KDO8-P_Ptase"/>
    <property type="match status" value="1"/>
</dbReference>
<evidence type="ECO:0000256" key="8">
    <source>
        <dbReference type="ARBA" id="ARBA00022801"/>
    </source>
</evidence>
<feature type="binding site" evidence="11">
    <location>
        <position position="40"/>
    </location>
    <ligand>
        <name>substrate</name>
    </ligand>
</feature>
<dbReference type="RefSeq" id="WP_025515297.1">
    <property type="nucleotide sequence ID" value="NZ_CP016340.1"/>
</dbReference>
<name>A0A157SBB5_9BORD</name>
<dbReference type="GO" id="GO:0008781">
    <property type="term" value="F:N-acylneuraminate cytidylyltransferase activity"/>
    <property type="evidence" value="ECO:0007669"/>
    <property type="project" value="TreeGrafter"/>
</dbReference>
<dbReference type="PANTHER" id="PTHR21485:SF3">
    <property type="entry name" value="N-ACYLNEURAMINATE CYTIDYLYLTRANSFERASE"/>
    <property type="match status" value="1"/>
</dbReference>
<comment type="cofactor">
    <cofactor evidence="2 12">
        <name>Mg(2+)</name>
        <dbReference type="ChEBI" id="CHEBI:18420"/>
    </cofactor>
</comment>
<dbReference type="GeneID" id="56587731"/>
<evidence type="ECO:0000256" key="5">
    <source>
        <dbReference type="ARBA" id="ARBA00013066"/>
    </source>
</evidence>
<dbReference type="GO" id="GO:0019143">
    <property type="term" value="F:3-deoxy-manno-octulosonate-8-phosphatase activity"/>
    <property type="evidence" value="ECO:0007669"/>
    <property type="project" value="UniProtKB-EC"/>
</dbReference>
<dbReference type="Pfam" id="PF08282">
    <property type="entry name" value="Hydrolase_3"/>
    <property type="match status" value="1"/>
</dbReference>
<dbReference type="STRING" id="123899.SAMEA3906487_00863"/>
<accession>A0A157SBB5</accession>
<feature type="binding site" evidence="11">
    <location>
        <position position="69"/>
    </location>
    <ligand>
        <name>substrate</name>
    </ligand>
</feature>
<evidence type="ECO:0000256" key="11">
    <source>
        <dbReference type="PIRSR" id="PIRSR006118-1"/>
    </source>
</evidence>
<feature type="binding site" evidence="12">
    <location>
        <position position="131"/>
    </location>
    <ligand>
        <name>Mg(2+)</name>
        <dbReference type="ChEBI" id="CHEBI:18420"/>
    </ligand>
</feature>
<proteinExistence type="inferred from homology"/>
<dbReference type="EC" id="3.1.3.45" evidence="5"/>
<dbReference type="AlphaFoldDB" id="A0A157SBB5"/>
<dbReference type="Gene3D" id="3.40.50.1000">
    <property type="entry name" value="HAD superfamily/HAD-like"/>
    <property type="match status" value="1"/>
</dbReference>
<dbReference type="SFLD" id="SFLDS00003">
    <property type="entry name" value="Haloacid_Dehalogenase"/>
    <property type="match status" value="1"/>
</dbReference>
<dbReference type="EMBL" id="LT546645">
    <property type="protein sequence ID" value="SAI67718.1"/>
    <property type="molecule type" value="Genomic_DNA"/>
</dbReference>
<dbReference type="SFLD" id="SFLDG01138">
    <property type="entry name" value="C1.6.2:_Deoxy-d-mannose-octulo"/>
    <property type="match status" value="1"/>
</dbReference>
<feature type="binding site" evidence="11">
    <location>
        <position position="108"/>
    </location>
    <ligand>
        <name>substrate</name>
    </ligand>
</feature>
<evidence type="ECO:0000256" key="3">
    <source>
        <dbReference type="ARBA" id="ARBA00005893"/>
    </source>
</evidence>
<dbReference type="PATRIC" id="fig|123899.6.peg.837"/>
<evidence type="ECO:0000256" key="9">
    <source>
        <dbReference type="ARBA" id="ARBA00022842"/>
    </source>
</evidence>
<dbReference type="NCBIfam" id="TIGR01670">
    <property type="entry name" value="KdsC-phosphatas"/>
    <property type="match status" value="1"/>
</dbReference>
<evidence type="ECO:0000256" key="1">
    <source>
        <dbReference type="ARBA" id="ARBA00000898"/>
    </source>
</evidence>
<evidence type="ECO:0000256" key="2">
    <source>
        <dbReference type="ARBA" id="ARBA00001946"/>
    </source>
</evidence>
<evidence type="ECO:0000256" key="7">
    <source>
        <dbReference type="ARBA" id="ARBA00022723"/>
    </source>
</evidence>
<evidence type="ECO:0000256" key="6">
    <source>
        <dbReference type="ARBA" id="ARBA00020092"/>
    </source>
</evidence>
<protein>
    <recommendedName>
        <fullName evidence="6">3-deoxy-D-manno-octulosonate 8-phosphate phosphatase KdsC</fullName>
        <ecNumber evidence="5">3.1.3.45</ecNumber>
    </recommendedName>
    <alternativeName>
        <fullName evidence="10">KDO 8-P phosphatase</fullName>
    </alternativeName>
</protein>
<evidence type="ECO:0000256" key="10">
    <source>
        <dbReference type="ARBA" id="ARBA00031051"/>
    </source>
</evidence>
<dbReference type="InterPro" id="IPR036412">
    <property type="entry name" value="HAD-like_sf"/>
</dbReference>
<dbReference type="OrthoDB" id="9805604at2"/>
<feature type="binding site" evidence="11">
    <location>
        <position position="84"/>
    </location>
    <ligand>
        <name>substrate</name>
    </ligand>
</feature>
<feature type="binding site" evidence="12">
    <location>
        <position position="38"/>
    </location>
    <ligand>
        <name>Mg(2+)</name>
        <dbReference type="ChEBI" id="CHEBI:18420"/>
    </ligand>
</feature>
<dbReference type="FunFam" id="3.40.50.1000:FF:000029">
    <property type="entry name" value="3-deoxy-D-manno-octulosonate 8-phosphate phosphatase KdsC"/>
    <property type="match status" value="1"/>
</dbReference>
<comment type="subunit">
    <text evidence="4">Homotetramer.</text>
</comment>
<dbReference type="eggNOG" id="COG1778">
    <property type="taxonomic scope" value="Bacteria"/>
</dbReference>
<gene>
    <name evidence="13" type="primary">kdsC</name>
    <name evidence="13" type="ORF">SAMEA3906487_00863</name>
</gene>
<comment type="similarity">
    <text evidence="3">Belongs to the KdsC family.</text>
</comment>
<feature type="binding site" evidence="11">
    <location>
        <position position="92"/>
    </location>
    <ligand>
        <name>substrate</name>
    </ligand>
</feature>
<comment type="catalytic activity">
    <reaction evidence="1">
        <text>3-deoxy-alpha-D-manno-2-octulosonate-8-phosphate + H2O = 3-deoxy-alpha-D-manno-oct-2-ulosonate + phosphate</text>
        <dbReference type="Rhea" id="RHEA:11500"/>
        <dbReference type="ChEBI" id="CHEBI:15377"/>
        <dbReference type="ChEBI" id="CHEBI:43474"/>
        <dbReference type="ChEBI" id="CHEBI:85985"/>
        <dbReference type="ChEBI" id="CHEBI:85986"/>
        <dbReference type="EC" id="3.1.3.45"/>
    </reaction>
</comment>
<dbReference type="GO" id="GO:0046872">
    <property type="term" value="F:metal ion binding"/>
    <property type="evidence" value="ECO:0007669"/>
    <property type="project" value="UniProtKB-KW"/>
</dbReference>
<dbReference type="PANTHER" id="PTHR21485">
    <property type="entry name" value="HAD SUPERFAMILY MEMBERS CMAS AND KDSC"/>
    <property type="match status" value="1"/>
</dbReference>
<keyword evidence="8 13" id="KW-0378">Hydrolase</keyword>
<dbReference type="Proteomes" id="UP000076825">
    <property type="component" value="Chromosome 1"/>
</dbReference>